<dbReference type="RefSeq" id="WP_311759093.1">
    <property type="nucleotide sequence ID" value="NZ_JAVRQI010000006.1"/>
</dbReference>
<gene>
    <name evidence="3" type="ORF">RM190_09010</name>
</gene>
<sequence length="248" mass="25846">MSETNGKPLDLGHMLQMGGMTSDTMRAVAALVGDAGRASFYGKYAGIVTDRDDPKKIARLRARVPEVFGPDQDCGWALPCMPWGGGANRGFFALPDVGDTVWIEFEAGDPMRPIWAGTFWGAPESAGGQDDLGSKTGAETPEGPDGPAAPGLYILRTSAGHVVSLDDDGGLIVIAEASGAEIRISGQGEVTIKADKIKLGANAAEALILGDSFMQYFNTHTHPTGVGPSGPPTQPMTSSLLSQVTKTE</sequence>
<evidence type="ECO:0000313" key="3">
    <source>
        <dbReference type="EMBL" id="MDT1061993.1"/>
    </source>
</evidence>
<evidence type="ECO:0000256" key="1">
    <source>
        <dbReference type="SAM" id="MobiDB-lite"/>
    </source>
</evidence>
<dbReference type="EMBL" id="JAVRQI010000006">
    <property type="protein sequence ID" value="MDT1061993.1"/>
    <property type="molecule type" value="Genomic_DNA"/>
</dbReference>
<comment type="caution">
    <text evidence="3">The sequence shown here is derived from an EMBL/GenBank/DDBJ whole genome shotgun (WGS) entry which is preliminary data.</text>
</comment>
<dbReference type="Pfam" id="PF04717">
    <property type="entry name" value="Phage_base_V"/>
    <property type="match status" value="1"/>
</dbReference>
<dbReference type="InterPro" id="IPR006531">
    <property type="entry name" value="Gp5/Vgr_OB"/>
</dbReference>
<dbReference type="Proteomes" id="UP001251085">
    <property type="component" value="Unassembled WGS sequence"/>
</dbReference>
<feature type="region of interest" description="Disordered" evidence="1">
    <location>
        <begin position="220"/>
        <end position="248"/>
    </location>
</feature>
<organism evidence="3 4">
    <name type="scientific">Paracoccus broussonetiae</name>
    <dbReference type="NCBI Taxonomy" id="3075834"/>
    <lineage>
        <taxon>Bacteria</taxon>
        <taxon>Pseudomonadati</taxon>
        <taxon>Pseudomonadota</taxon>
        <taxon>Alphaproteobacteria</taxon>
        <taxon>Rhodobacterales</taxon>
        <taxon>Paracoccaceae</taxon>
        <taxon>Paracoccus</taxon>
    </lineage>
</organism>
<dbReference type="Gene3D" id="2.40.50.260">
    <property type="entry name" value="Nucleic acid-binding protein domain"/>
    <property type="match status" value="1"/>
</dbReference>
<feature type="region of interest" description="Disordered" evidence="1">
    <location>
        <begin position="125"/>
        <end position="149"/>
    </location>
</feature>
<evidence type="ECO:0000259" key="2">
    <source>
        <dbReference type="Pfam" id="PF04717"/>
    </source>
</evidence>
<reference evidence="4" key="1">
    <citation type="submission" date="2023-07" db="EMBL/GenBank/DDBJ databases">
        <title>Characterization of two Paracoccaceae strains isolated from Phycosphere and proposal of Xinfangfangia lacusdiani sp. nov.</title>
        <authorList>
            <person name="Deng Y."/>
            <person name="Zhang Y.Q."/>
        </authorList>
    </citation>
    <scope>NUCLEOTIDE SEQUENCE [LARGE SCALE GENOMIC DNA]</scope>
    <source>
        <strain evidence="4">CPCC 101403</strain>
    </source>
</reference>
<keyword evidence="4" id="KW-1185">Reference proteome</keyword>
<dbReference type="SUPFAM" id="SSF69255">
    <property type="entry name" value="gp5 N-terminal domain-like"/>
    <property type="match status" value="1"/>
</dbReference>
<feature type="domain" description="Gp5/Type VI secretion system Vgr protein OB-fold" evidence="2">
    <location>
        <begin position="44"/>
        <end position="120"/>
    </location>
</feature>
<feature type="compositionally biased region" description="Polar residues" evidence="1">
    <location>
        <begin position="235"/>
        <end position="248"/>
    </location>
</feature>
<accession>A0ABU3ECN3</accession>
<proteinExistence type="predicted"/>
<name>A0ABU3ECN3_9RHOB</name>
<protein>
    <submittedName>
        <fullName evidence="3">Phage baseplate assembly protein V</fullName>
    </submittedName>
</protein>
<evidence type="ECO:0000313" key="4">
    <source>
        <dbReference type="Proteomes" id="UP001251085"/>
    </source>
</evidence>